<keyword evidence="4" id="KW-0716">Sensory transduction</keyword>
<organism evidence="16 17">
    <name type="scientific">Staphylococcus microti</name>
    <dbReference type="NCBI Taxonomy" id="569857"/>
    <lineage>
        <taxon>Bacteria</taxon>
        <taxon>Bacillati</taxon>
        <taxon>Bacillota</taxon>
        <taxon>Bacilli</taxon>
        <taxon>Bacillales</taxon>
        <taxon>Staphylococcaceae</taxon>
        <taxon>Staphylococcus</taxon>
    </lineage>
</organism>
<evidence type="ECO:0000256" key="11">
    <source>
        <dbReference type="ARBA" id="ARBA00042383"/>
    </source>
</evidence>
<dbReference type="PANTHER" id="PTHR48111">
    <property type="entry name" value="REGULATOR OF RPOS"/>
    <property type="match status" value="1"/>
</dbReference>
<evidence type="ECO:0000313" key="17">
    <source>
        <dbReference type="Proteomes" id="UP000254100"/>
    </source>
</evidence>
<dbReference type="Pfam" id="PF00072">
    <property type="entry name" value="Response_reg"/>
    <property type="match status" value="1"/>
</dbReference>
<dbReference type="SMART" id="SM00448">
    <property type="entry name" value="REC"/>
    <property type="match status" value="1"/>
</dbReference>
<evidence type="ECO:0000256" key="6">
    <source>
        <dbReference type="ARBA" id="ARBA00023015"/>
    </source>
</evidence>
<dbReference type="InterPro" id="IPR039420">
    <property type="entry name" value="WalR-like"/>
</dbReference>
<keyword evidence="2" id="KW-0963">Cytoplasm</keyword>
<protein>
    <recommendedName>
        <fullName evidence="9">Response regulator SaeR</fullName>
    </recommendedName>
    <alternativeName>
        <fullName evidence="11">Staphylococcal respiratory response protein A</fullName>
    </alternativeName>
    <alternativeName>
        <fullName evidence="10">Transcriptional regulatory protein SrrA</fullName>
    </alternativeName>
</protein>
<evidence type="ECO:0000256" key="2">
    <source>
        <dbReference type="ARBA" id="ARBA00022490"/>
    </source>
</evidence>
<keyword evidence="5" id="KW-0902">Two-component regulatory system</keyword>
<evidence type="ECO:0000256" key="4">
    <source>
        <dbReference type="ARBA" id="ARBA00022606"/>
    </source>
</evidence>
<accession>A0A380GXC4</accession>
<dbReference type="Gene3D" id="6.10.250.690">
    <property type="match status" value="1"/>
</dbReference>
<keyword evidence="8" id="KW-0804">Transcription</keyword>
<keyword evidence="7 13" id="KW-0238">DNA-binding</keyword>
<dbReference type="EMBL" id="UHDT01000001">
    <property type="protein sequence ID" value="SUM58137.1"/>
    <property type="molecule type" value="Genomic_DNA"/>
</dbReference>
<dbReference type="GO" id="GO:0000976">
    <property type="term" value="F:transcription cis-regulatory region binding"/>
    <property type="evidence" value="ECO:0007669"/>
    <property type="project" value="TreeGrafter"/>
</dbReference>
<keyword evidence="3 12" id="KW-0597">Phosphoprotein</keyword>
<comment type="subcellular location">
    <subcellularLocation>
        <location evidence="1">Cytoplasm</location>
    </subcellularLocation>
</comment>
<evidence type="ECO:0000256" key="13">
    <source>
        <dbReference type="PROSITE-ProRule" id="PRU01091"/>
    </source>
</evidence>
<name>A0A380GXC4_9STAP</name>
<proteinExistence type="predicted"/>
<dbReference type="InterPro" id="IPR036388">
    <property type="entry name" value="WH-like_DNA-bd_sf"/>
</dbReference>
<dbReference type="PROSITE" id="PS50110">
    <property type="entry name" value="RESPONSE_REGULATORY"/>
    <property type="match status" value="1"/>
</dbReference>
<keyword evidence="6" id="KW-0805">Transcription regulation</keyword>
<dbReference type="FunFam" id="1.10.10.10:FF:000018">
    <property type="entry name" value="DNA-binding response regulator ResD"/>
    <property type="match status" value="1"/>
</dbReference>
<evidence type="ECO:0000256" key="7">
    <source>
        <dbReference type="ARBA" id="ARBA00023125"/>
    </source>
</evidence>
<dbReference type="GO" id="GO:0000156">
    <property type="term" value="F:phosphorelay response regulator activity"/>
    <property type="evidence" value="ECO:0007669"/>
    <property type="project" value="TreeGrafter"/>
</dbReference>
<dbReference type="Gene3D" id="3.40.50.2300">
    <property type="match status" value="1"/>
</dbReference>
<dbReference type="InterPro" id="IPR011006">
    <property type="entry name" value="CheY-like_superfamily"/>
</dbReference>
<reference evidence="16 17" key="1">
    <citation type="submission" date="2018-06" db="EMBL/GenBank/DDBJ databases">
        <authorList>
            <consortium name="Pathogen Informatics"/>
            <person name="Doyle S."/>
        </authorList>
    </citation>
    <scope>NUCLEOTIDE SEQUENCE [LARGE SCALE GENOMIC DNA]</scope>
    <source>
        <strain evidence="16 17">NCTC13832</strain>
    </source>
</reference>
<dbReference type="InterPro" id="IPR001789">
    <property type="entry name" value="Sig_transdc_resp-reg_receiver"/>
</dbReference>
<dbReference type="Pfam" id="PF00486">
    <property type="entry name" value="Trans_reg_C"/>
    <property type="match status" value="1"/>
</dbReference>
<dbReference type="PANTHER" id="PTHR48111:SF2">
    <property type="entry name" value="RESPONSE REGULATOR SAER"/>
    <property type="match status" value="1"/>
</dbReference>
<evidence type="ECO:0000256" key="12">
    <source>
        <dbReference type="PROSITE-ProRule" id="PRU00169"/>
    </source>
</evidence>
<dbReference type="Gene3D" id="1.10.10.10">
    <property type="entry name" value="Winged helix-like DNA-binding domain superfamily/Winged helix DNA-binding domain"/>
    <property type="match status" value="1"/>
</dbReference>
<dbReference type="Proteomes" id="UP000254100">
    <property type="component" value="Unassembled WGS sequence"/>
</dbReference>
<feature type="DNA-binding region" description="OmpR/PhoB-type" evidence="13">
    <location>
        <begin position="128"/>
        <end position="227"/>
    </location>
</feature>
<feature type="domain" description="Response regulatory" evidence="14">
    <location>
        <begin position="5"/>
        <end position="118"/>
    </location>
</feature>
<dbReference type="FunFam" id="3.40.50.2300:FF:000001">
    <property type="entry name" value="DNA-binding response regulator PhoB"/>
    <property type="match status" value="1"/>
</dbReference>
<dbReference type="GO" id="GO:0032993">
    <property type="term" value="C:protein-DNA complex"/>
    <property type="evidence" value="ECO:0007669"/>
    <property type="project" value="TreeGrafter"/>
</dbReference>
<sequence length="229" mass="26741">MQMEHILIVDDEPDIRDICKTYFEFEGYQVSTAANGQEALDLLDPTIDLIILDIMMPEKDGYAVVKEMHARNLDIPYIYLTAKTTESDAIYGLMLGADDYVKKPFSPRELVIRAKNILKRVNHSPEVQDTVSFGTLTLDNLTKTVTIHDETVSLRVKEFELLWYFATHENVALSKTDLLEQVWGYDYYEDMNTLNVHVHRLREKLEQHNYEDYAITTVWGLGYKFQRRH</sequence>
<evidence type="ECO:0000256" key="8">
    <source>
        <dbReference type="ARBA" id="ARBA00023163"/>
    </source>
</evidence>
<feature type="modified residue" description="4-aspartylphosphate" evidence="12">
    <location>
        <position position="53"/>
    </location>
</feature>
<dbReference type="PROSITE" id="PS51755">
    <property type="entry name" value="OMPR_PHOB"/>
    <property type="match status" value="1"/>
</dbReference>
<feature type="domain" description="OmpR/PhoB-type" evidence="15">
    <location>
        <begin position="128"/>
        <end position="227"/>
    </location>
</feature>
<gene>
    <name evidence="16" type="primary">saeR</name>
    <name evidence="16" type="ORF">NCTC13832_01884</name>
</gene>
<evidence type="ECO:0000313" key="16">
    <source>
        <dbReference type="EMBL" id="SUM58137.1"/>
    </source>
</evidence>
<evidence type="ECO:0000256" key="9">
    <source>
        <dbReference type="ARBA" id="ARBA00040348"/>
    </source>
</evidence>
<dbReference type="SUPFAM" id="SSF52172">
    <property type="entry name" value="CheY-like"/>
    <property type="match status" value="1"/>
</dbReference>
<dbReference type="CDD" id="cd17574">
    <property type="entry name" value="REC_OmpR"/>
    <property type="match status" value="1"/>
</dbReference>
<dbReference type="InterPro" id="IPR001867">
    <property type="entry name" value="OmpR/PhoB-type_DNA-bd"/>
</dbReference>
<evidence type="ECO:0000259" key="14">
    <source>
        <dbReference type="PROSITE" id="PS50110"/>
    </source>
</evidence>
<dbReference type="GO" id="GO:0005829">
    <property type="term" value="C:cytosol"/>
    <property type="evidence" value="ECO:0007669"/>
    <property type="project" value="TreeGrafter"/>
</dbReference>
<dbReference type="GO" id="GO:0006355">
    <property type="term" value="P:regulation of DNA-templated transcription"/>
    <property type="evidence" value="ECO:0007669"/>
    <property type="project" value="InterPro"/>
</dbReference>
<evidence type="ECO:0000259" key="15">
    <source>
        <dbReference type="PROSITE" id="PS51755"/>
    </source>
</evidence>
<evidence type="ECO:0000256" key="1">
    <source>
        <dbReference type="ARBA" id="ARBA00004496"/>
    </source>
</evidence>
<dbReference type="AlphaFoldDB" id="A0A380GXC4"/>
<dbReference type="SMART" id="SM00862">
    <property type="entry name" value="Trans_reg_C"/>
    <property type="match status" value="1"/>
</dbReference>
<evidence type="ECO:0000256" key="3">
    <source>
        <dbReference type="ARBA" id="ARBA00022553"/>
    </source>
</evidence>
<dbReference type="CDD" id="cd00383">
    <property type="entry name" value="trans_reg_C"/>
    <property type="match status" value="1"/>
</dbReference>
<evidence type="ECO:0000256" key="10">
    <source>
        <dbReference type="ARBA" id="ARBA00040489"/>
    </source>
</evidence>
<evidence type="ECO:0000256" key="5">
    <source>
        <dbReference type="ARBA" id="ARBA00023012"/>
    </source>
</evidence>